<comment type="caution">
    <text evidence="1">The sequence shown here is derived from an EMBL/GenBank/DDBJ whole genome shotgun (WGS) entry which is preliminary data.</text>
</comment>
<protein>
    <submittedName>
        <fullName evidence="1">Uncharacterized protein</fullName>
    </submittedName>
</protein>
<evidence type="ECO:0000313" key="2">
    <source>
        <dbReference type="Proteomes" id="UP000003748"/>
    </source>
</evidence>
<proteinExistence type="predicted"/>
<evidence type="ECO:0000313" key="1">
    <source>
        <dbReference type="EMBL" id="EFE85839.1"/>
    </source>
</evidence>
<name>D4CXU0_9FUSO</name>
<dbReference type="AlphaFoldDB" id="D4CXU0"/>
<accession>D4CXU0</accession>
<dbReference type="STRING" id="546275.FUSPEROL_02197"/>
<dbReference type="EMBL" id="ACJY01000101">
    <property type="protein sequence ID" value="EFE85839.1"/>
    <property type="molecule type" value="Genomic_DNA"/>
</dbReference>
<sequence length="43" mass="5102">MIKIISYYFDEELEVFVITRDNEVVFTTGDEQELFQVLDDLLA</sequence>
<reference evidence="1 2" key="1">
    <citation type="submission" date="2010-02" db="EMBL/GenBank/DDBJ databases">
        <authorList>
            <person name="Weinstock G."/>
            <person name="Sodergren E."/>
            <person name="Clifton S."/>
            <person name="Fulton L."/>
            <person name="Fulton B."/>
            <person name="Courtney L."/>
            <person name="Fronick C."/>
            <person name="Harrison M."/>
            <person name="Strong C."/>
            <person name="Farmer C."/>
            <person name="Delahaunty K."/>
            <person name="Markovic C."/>
            <person name="Hall O."/>
            <person name="Minx P."/>
            <person name="Tomlinson C."/>
            <person name="Mitreva M."/>
            <person name="Nelson J."/>
            <person name="Hou S."/>
            <person name="Wollam A."/>
            <person name="Pepin K.H."/>
            <person name="Johnson M."/>
            <person name="Bhonagiri V."/>
            <person name="Zhang X."/>
            <person name="Suruliraj S."/>
            <person name="Warren W."/>
            <person name="Chinwalla A."/>
            <person name="Mardis E.R."/>
            <person name="Wilson R.K."/>
        </authorList>
    </citation>
    <scope>NUCLEOTIDE SEQUENCE [LARGE SCALE GENOMIC DNA]</scope>
    <source>
        <strain evidence="1 2">ATCC 33693</strain>
    </source>
</reference>
<organism evidence="1 2">
    <name type="scientific">Fusobacterium periodonticum ATCC 33693</name>
    <dbReference type="NCBI Taxonomy" id="546275"/>
    <lineage>
        <taxon>Bacteria</taxon>
        <taxon>Fusobacteriati</taxon>
        <taxon>Fusobacteriota</taxon>
        <taxon>Fusobacteriia</taxon>
        <taxon>Fusobacteriales</taxon>
        <taxon>Fusobacteriaceae</taxon>
        <taxon>Fusobacterium</taxon>
    </lineage>
</organism>
<dbReference type="Proteomes" id="UP000003748">
    <property type="component" value="Unassembled WGS sequence"/>
</dbReference>
<dbReference type="HOGENOM" id="CLU_3234025_0_0_0"/>
<gene>
    <name evidence="1" type="ORF">FUSPEROL_02197</name>
</gene>